<evidence type="ECO:0000256" key="15">
    <source>
        <dbReference type="ARBA" id="ARBA00023323"/>
    </source>
</evidence>
<dbReference type="GO" id="GO:0008270">
    <property type="term" value="F:zinc ion binding"/>
    <property type="evidence" value="ECO:0007669"/>
    <property type="project" value="UniProtKB-KW"/>
</dbReference>
<dbReference type="Gene3D" id="3.30.240.40">
    <property type="entry name" value="E6 early regulatory protein"/>
    <property type="match status" value="2"/>
</dbReference>
<keyword evidence="4 16" id="KW-0945">Host-virus interaction</keyword>
<keyword evidence="10 16" id="KW-0238">DNA-binding</keyword>
<dbReference type="SUPFAM" id="SSF161229">
    <property type="entry name" value="E6 C-terminal domain-like"/>
    <property type="match status" value="2"/>
</dbReference>
<dbReference type="InterPro" id="IPR038575">
    <property type="entry name" value="E6_sf"/>
</dbReference>
<comment type="function">
    <text evidence="16">Plays a major role in the induction and maintenance of cellular transformation. E6 associates with host UBE3A/E6-AP ubiquitin-protein ligase and modulates its activity. Protects host keratinocytes from apoptosis by mediating the degradation of host BAK1. May also inhibit host immune response.</text>
</comment>
<evidence type="ECO:0000256" key="10">
    <source>
        <dbReference type="ARBA" id="ARBA00023125"/>
    </source>
</evidence>
<dbReference type="GO" id="GO:0052150">
    <property type="term" value="P:symbiont-mediated perturbation of host apoptosis"/>
    <property type="evidence" value="ECO:0007669"/>
    <property type="project" value="UniProtKB-KW"/>
</dbReference>
<comment type="subcellular location">
    <subcellularLocation>
        <location evidence="16 17">Host cytoplasm</location>
    </subcellularLocation>
    <subcellularLocation>
        <location evidence="16 17">Host nucleus</location>
    </subcellularLocation>
</comment>
<evidence type="ECO:0000313" key="18">
    <source>
        <dbReference type="EMBL" id="AEX31164.1"/>
    </source>
</evidence>
<evidence type="ECO:0000256" key="14">
    <source>
        <dbReference type="ARBA" id="ARBA00023280"/>
    </source>
</evidence>
<feature type="zinc finger region" evidence="16">
    <location>
        <begin position="26"/>
        <end position="62"/>
    </location>
</feature>
<evidence type="ECO:0000256" key="12">
    <source>
        <dbReference type="ARBA" id="ARBA00023163"/>
    </source>
</evidence>
<keyword evidence="14 16" id="KW-0899">Viral immunoevasion</keyword>
<accession>H2BQD5</accession>
<sequence>METLPGQLDVYCQQYGISFFDLRIPCIFCRHLCSLMDLAAFYHKCLCLVWKNKVCYACCSACLTLSAKYELENFYQCSISSDCFEDIVRKPLKDVVIRCLKCLARLDFMEKLAHLRNCRPVHLIRGHWRADCRNCVEK</sequence>
<comment type="caution">
    <text evidence="16">Lacks conserved residue(s) required for the propagation of feature annotation.</text>
</comment>
<evidence type="ECO:0000256" key="3">
    <source>
        <dbReference type="ARBA" id="ARBA00022562"/>
    </source>
</evidence>
<evidence type="ECO:0000256" key="11">
    <source>
        <dbReference type="ARBA" id="ARBA00023159"/>
    </source>
</evidence>
<dbReference type="InterPro" id="IPR001334">
    <property type="entry name" value="E6"/>
</dbReference>
<dbReference type="EMBL" id="JF966378">
    <property type="protein sequence ID" value="AEX31164.1"/>
    <property type="molecule type" value="Genomic_DNA"/>
</dbReference>
<protein>
    <recommendedName>
        <fullName evidence="16 17">Protein E6</fullName>
    </recommendedName>
</protein>
<evidence type="ECO:0000256" key="6">
    <source>
        <dbReference type="ARBA" id="ARBA00022723"/>
    </source>
</evidence>
<evidence type="ECO:0000313" key="19">
    <source>
        <dbReference type="Proteomes" id="UP000150729"/>
    </source>
</evidence>
<keyword evidence="13 16" id="KW-1035">Host cytoplasm</keyword>
<keyword evidence="12 16" id="KW-0804">Transcription</keyword>
<keyword evidence="6 16" id="KW-0479">Metal-binding</keyword>
<keyword evidence="8 16" id="KW-0862">Zinc</keyword>
<dbReference type="GO" id="GO:0042025">
    <property type="term" value="C:host cell nucleus"/>
    <property type="evidence" value="ECO:0007669"/>
    <property type="project" value="UniProtKB-SubCell"/>
</dbReference>
<dbReference type="Pfam" id="PF00518">
    <property type="entry name" value="E6"/>
    <property type="match status" value="1"/>
</dbReference>
<keyword evidence="15 16" id="KW-1119">Modulation of host cell apoptosis by virus</keyword>
<dbReference type="GO" id="GO:0039648">
    <property type="term" value="P:symbiont-mediated perturbation of host ubiquitin-like protein modification"/>
    <property type="evidence" value="ECO:0007669"/>
    <property type="project" value="UniProtKB-UniRule"/>
</dbReference>
<organism evidence="18 19">
    <name type="scientific">Human papillomavirus</name>
    <dbReference type="NCBI Taxonomy" id="10566"/>
    <lineage>
        <taxon>Viruses</taxon>
        <taxon>Monodnaviria</taxon>
        <taxon>Shotokuvirae</taxon>
        <taxon>Cossaviricota</taxon>
        <taxon>Papovaviricetes</taxon>
        <taxon>Zurhausenvirales</taxon>
        <taxon>Papillomaviridae</taxon>
    </lineage>
</organism>
<name>H2BQD5_9PAPI</name>
<dbReference type="GO" id="GO:0003677">
    <property type="term" value="F:DNA binding"/>
    <property type="evidence" value="ECO:0007669"/>
    <property type="project" value="UniProtKB-UniRule"/>
</dbReference>
<evidence type="ECO:0000256" key="13">
    <source>
        <dbReference type="ARBA" id="ARBA00023200"/>
    </source>
</evidence>
<evidence type="ECO:0000256" key="16">
    <source>
        <dbReference type="HAMAP-Rule" id="MF_04006"/>
    </source>
</evidence>
<evidence type="ECO:0000256" key="7">
    <source>
        <dbReference type="ARBA" id="ARBA00022771"/>
    </source>
</evidence>
<keyword evidence="7 16" id="KW-0863">Zinc-finger</keyword>
<evidence type="ECO:0000256" key="2">
    <source>
        <dbReference type="ARBA" id="ARBA00022518"/>
    </source>
</evidence>
<evidence type="ECO:0000256" key="4">
    <source>
        <dbReference type="ARBA" id="ARBA00022581"/>
    </source>
</evidence>
<dbReference type="Proteomes" id="UP000150729">
    <property type="component" value="Genome"/>
</dbReference>
<reference evidence="18 19" key="1">
    <citation type="submission" date="2011-04" db="EMBL/GenBank/DDBJ databases">
        <title>Nucleotide sequences and genomic organisation of nine novel human gammapapillomavirus.</title>
        <authorList>
            <person name="Sauvage V."/>
            <person name="Cheval J."/>
            <person name="Pariente K."/>
            <person name="Foulongne V."/>
            <person name="Eloit M."/>
        </authorList>
    </citation>
    <scope>NUCLEOTIDE SEQUENCE [LARGE SCALE GENOMIC DNA]</scope>
    <source>
        <strain evidence="18">915 F 06 008 CG2</strain>
    </source>
</reference>
<comment type="subunit">
    <text evidence="16">Forms homodimers. Interacts with ubiquitin-protein ligase UBE3A/E6-AP; this interaction stimulates UBE3A ubiquitin activity. Interacts with host BAK1.</text>
</comment>
<evidence type="ECO:0000256" key="1">
    <source>
        <dbReference type="ARBA" id="ARBA00006346"/>
    </source>
</evidence>
<dbReference type="GO" id="GO:0006355">
    <property type="term" value="P:regulation of DNA-templated transcription"/>
    <property type="evidence" value="ECO:0007669"/>
    <property type="project" value="UniProtKB-UniRule"/>
</dbReference>
<evidence type="ECO:0000256" key="8">
    <source>
        <dbReference type="ARBA" id="ARBA00022833"/>
    </source>
</evidence>
<feature type="zinc finger region" evidence="16">
    <location>
        <begin position="99"/>
        <end position="135"/>
    </location>
</feature>
<evidence type="ECO:0000256" key="9">
    <source>
        <dbReference type="ARBA" id="ARBA00023015"/>
    </source>
</evidence>
<keyword evidence="2 16" id="KW-0244">Early protein</keyword>
<dbReference type="GO" id="GO:0006351">
    <property type="term" value="P:DNA-templated transcription"/>
    <property type="evidence" value="ECO:0007669"/>
    <property type="project" value="UniProtKB-UniRule"/>
</dbReference>
<keyword evidence="9 16" id="KW-0805">Transcription regulation</keyword>
<gene>
    <name evidence="16 18" type="primary">E6</name>
</gene>
<evidence type="ECO:0000256" key="17">
    <source>
        <dbReference type="RuleBase" id="RU363123"/>
    </source>
</evidence>
<keyword evidence="3 16" id="KW-1048">Host nucleus</keyword>
<dbReference type="GO" id="GO:0039502">
    <property type="term" value="P:symbiont-mediated suppression of host type I interferon-mediated signaling pathway"/>
    <property type="evidence" value="ECO:0007669"/>
    <property type="project" value="UniProtKB-UniRule"/>
</dbReference>
<keyword evidence="11 16" id="KW-0010">Activator</keyword>
<comment type="similarity">
    <text evidence="1 16 17">Belongs to the papillomaviridae E6 protein family.</text>
</comment>
<proteinExistence type="inferred from homology"/>
<dbReference type="GO" id="GO:0030430">
    <property type="term" value="C:host cell cytoplasm"/>
    <property type="evidence" value="ECO:0007669"/>
    <property type="project" value="UniProtKB-SubCell"/>
</dbReference>
<keyword evidence="5 16" id="KW-1090">Inhibition of host innate immune response by virus</keyword>
<dbReference type="HAMAP" id="MF_04006">
    <property type="entry name" value="HPV_E6"/>
    <property type="match status" value="1"/>
</dbReference>
<dbReference type="GO" id="GO:0052170">
    <property type="term" value="P:symbiont-mediated suppression of host innate immune response"/>
    <property type="evidence" value="ECO:0007669"/>
    <property type="project" value="UniProtKB-KW"/>
</dbReference>
<evidence type="ECO:0000256" key="5">
    <source>
        <dbReference type="ARBA" id="ARBA00022632"/>
    </source>
</evidence>